<comment type="similarity">
    <text evidence="1 4">Belongs to the PsaD family.</text>
</comment>
<dbReference type="GO" id="GO:0009535">
    <property type="term" value="C:chloroplast thylakoid membrane"/>
    <property type="evidence" value="ECO:0007669"/>
    <property type="project" value="UniProtKB-SubCell"/>
</dbReference>
<proteinExistence type="inferred from homology"/>
<dbReference type="GO" id="GO:0009538">
    <property type="term" value="C:photosystem I reaction center"/>
    <property type="evidence" value="ECO:0007669"/>
    <property type="project" value="UniProtKB-UniRule"/>
</dbReference>
<geneLocation type="plastid" evidence="5"/>
<keyword evidence="2 4" id="KW-0602">Photosynthesis</keyword>
<comment type="function">
    <text evidence="4">PsaD can form complexes with ferredoxin and ferredoxin-oxidoreductase in photosystem I (PS I) reaction center.</text>
</comment>
<dbReference type="PANTHER" id="PTHR31982">
    <property type="entry name" value="PHOTOSYSTEM I REACTION CENTER SUBUNIT II-1, CHLOROPLASTIC-RELATED"/>
    <property type="match status" value="1"/>
</dbReference>
<keyword evidence="5" id="KW-0934">Plastid</keyword>
<dbReference type="InterPro" id="IPR003685">
    <property type="entry name" value="PsaD"/>
</dbReference>
<dbReference type="RefSeq" id="YP_010139423.1">
    <property type="nucleotide sequence ID" value="NC_056910.1"/>
</dbReference>
<evidence type="ECO:0000256" key="2">
    <source>
        <dbReference type="ARBA" id="ARBA00022531"/>
    </source>
</evidence>
<dbReference type="GO" id="GO:0015979">
    <property type="term" value="P:photosynthesis"/>
    <property type="evidence" value="ECO:0007669"/>
    <property type="project" value="UniProtKB-UniRule"/>
</dbReference>
<dbReference type="AlphaFoldDB" id="A0A7T6Y8G4"/>
<protein>
    <recommendedName>
        <fullName evidence="4">Photosystem I reaction center subunit II</fullName>
    </recommendedName>
</protein>
<dbReference type="PANTHER" id="PTHR31982:SF5">
    <property type="entry name" value="PHOTOSYSTEM I REACTION CENTER SUBUNIT II, CHLOROPLASTIC"/>
    <property type="match status" value="1"/>
</dbReference>
<organism evidence="5">
    <name type="scientific">Poterioochromonas malhamensis</name>
    <dbReference type="NCBI Taxonomy" id="88167"/>
    <lineage>
        <taxon>Eukaryota</taxon>
        <taxon>Sar</taxon>
        <taxon>Stramenopiles</taxon>
        <taxon>Ochrophyta</taxon>
        <taxon>Synurophyceae</taxon>
        <taxon>Ochromonadales</taxon>
        <taxon>Ochromonadaceae</taxon>
        <taxon>Poterioochromonas</taxon>
    </lineage>
</organism>
<reference evidence="5" key="1">
    <citation type="submission" date="2020-10" db="EMBL/GenBank/DDBJ databases">
        <title>Complete chloroplast genome of the Synurophyceae Poterioochromonas malhamensis (Pringsheim) R.A.Andersen 2017 from Van Lake in Eastern Anatolia.</title>
        <authorList>
            <person name="Gastineau R."/>
            <person name="Yilmaz E."/>
            <person name="Solak C.N."/>
            <person name="Lemieux C."/>
            <person name="Turmel M."/>
            <person name="Witkowski A."/>
        </authorList>
    </citation>
    <scope>NUCLEOTIDE SEQUENCE</scope>
    <source>
        <strain evidence="5">SZCZR2049</strain>
    </source>
</reference>
<evidence type="ECO:0000313" key="5">
    <source>
        <dbReference type="EMBL" id="QQK55089.1"/>
    </source>
</evidence>
<name>A0A7T6Y8G4_9STRA</name>
<dbReference type="Pfam" id="PF02531">
    <property type="entry name" value="PsaD"/>
    <property type="match status" value="1"/>
</dbReference>
<dbReference type="GeneID" id="67133019"/>
<evidence type="ECO:0000256" key="4">
    <source>
        <dbReference type="RuleBase" id="RU368104"/>
    </source>
</evidence>
<dbReference type="SUPFAM" id="SSF64234">
    <property type="entry name" value="Photosystem I subunit PsaD"/>
    <property type="match status" value="1"/>
</dbReference>
<sequence>MNNLESIYYPNFLGSTSGWLSSAENEEKYLITWTNTKDNEILFEVPIGGCAKMKKGFNLMYFSRKEQCLALGKELKSKYKFNDYRIFRIFPTSEIQFLHPKDGVFPEKVNEGREILKIYTNIV</sequence>
<comment type="subcellular location">
    <subcellularLocation>
        <location evidence="4">Plastid</location>
        <location evidence="4">Chloroplast thylakoid membrane</location>
        <topology evidence="4">Peripheral membrane protein</topology>
        <orientation evidence="4">Stromal side</orientation>
    </subcellularLocation>
</comment>
<dbReference type="InterPro" id="IPR036579">
    <property type="entry name" value="PsaD_sf"/>
</dbReference>
<keyword evidence="3 4" id="KW-0603">Photosystem I</keyword>
<dbReference type="Gene3D" id="3.30.1470.10">
    <property type="entry name" value="Photosystem I PsaD, reaction center subunit II"/>
    <property type="match status" value="1"/>
</dbReference>
<keyword evidence="4" id="KW-0793">Thylakoid</keyword>
<evidence type="ECO:0000256" key="3">
    <source>
        <dbReference type="ARBA" id="ARBA00022836"/>
    </source>
</evidence>
<evidence type="ECO:0000256" key="1">
    <source>
        <dbReference type="ARBA" id="ARBA00009926"/>
    </source>
</evidence>
<gene>
    <name evidence="5" type="primary">psaD</name>
</gene>
<accession>A0A7T6Y8G4</accession>
<dbReference type="EMBL" id="MW175522">
    <property type="protein sequence ID" value="QQK55089.1"/>
    <property type="molecule type" value="Genomic_DNA"/>
</dbReference>